<reference evidence="2 3" key="1">
    <citation type="journal article" date="2019" name="Commun. Biol.">
        <title>The bagworm genome reveals a unique fibroin gene that provides high tensile strength.</title>
        <authorList>
            <person name="Kono N."/>
            <person name="Nakamura H."/>
            <person name="Ohtoshi R."/>
            <person name="Tomita M."/>
            <person name="Numata K."/>
            <person name="Arakawa K."/>
        </authorList>
    </citation>
    <scope>NUCLEOTIDE SEQUENCE [LARGE SCALE GENOMIC DNA]</scope>
</reference>
<comment type="caution">
    <text evidence="2">The sequence shown here is derived from an EMBL/GenBank/DDBJ whole genome shotgun (WGS) entry which is preliminary data.</text>
</comment>
<accession>A0A4C1T6T3</accession>
<feature type="compositionally biased region" description="Polar residues" evidence="1">
    <location>
        <begin position="7"/>
        <end position="20"/>
    </location>
</feature>
<evidence type="ECO:0000313" key="2">
    <source>
        <dbReference type="EMBL" id="GBP09147.1"/>
    </source>
</evidence>
<dbReference type="AlphaFoldDB" id="A0A4C1T6T3"/>
<name>A0A4C1T6T3_EUMVA</name>
<gene>
    <name evidence="2" type="ORF">EVAR_102487_1</name>
</gene>
<evidence type="ECO:0000256" key="1">
    <source>
        <dbReference type="SAM" id="MobiDB-lite"/>
    </source>
</evidence>
<dbReference type="Proteomes" id="UP000299102">
    <property type="component" value="Unassembled WGS sequence"/>
</dbReference>
<sequence>MPCYSQRGCSTKTGPLSQRDTAPHLTKTTVRDRLALSLYLRCSACVRRVADVHCGLASVHRTLAHRGRGHGHHKGPERDAFYLDEQRLKSAVAAYSPPTRTRLCAQSTPWVTFTSYGWEQVSRTVYARRVAHVLDSETVLVANQTYENTNPEPIAASARISVIVGDTVIHAWSSKRFFDVRREIQYRLRLEGENPAHPAGLHTCFNETEARVERVEVEASFSTSWSAPGGRGIVTQPGATACARVASTARRKRPGVSILQPNIKTITLGIPIDKHERNGMNNLFEGTELLEVCFYSDFKVTAIDATSGTVLVDD</sequence>
<feature type="region of interest" description="Disordered" evidence="1">
    <location>
        <begin position="1"/>
        <end position="23"/>
    </location>
</feature>
<evidence type="ECO:0000313" key="3">
    <source>
        <dbReference type="Proteomes" id="UP000299102"/>
    </source>
</evidence>
<organism evidence="2 3">
    <name type="scientific">Eumeta variegata</name>
    <name type="common">Bagworm moth</name>
    <name type="synonym">Eumeta japonica</name>
    <dbReference type="NCBI Taxonomy" id="151549"/>
    <lineage>
        <taxon>Eukaryota</taxon>
        <taxon>Metazoa</taxon>
        <taxon>Ecdysozoa</taxon>
        <taxon>Arthropoda</taxon>
        <taxon>Hexapoda</taxon>
        <taxon>Insecta</taxon>
        <taxon>Pterygota</taxon>
        <taxon>Neoptera</taxon>
        <taxon>Endopterygota</taxon>
        <taxon>Lepidoptera</taxon>
        <taxon>Glossata</taxon>
        <taxon>Ditrysia</taxon>
        <taxon>Tineoidea</taxon>
        <taxon>Psychidae</taxon>
        <taxon>Oiketicinae</taxon>
        <taxon>Eumeta</taxon>
    </lineage>
</organism>
<protein>
    <submittedName>
        <fullName evidence="2">Uncharacterized protein</fullName>
    </submittedName>
</protein>
<dbReference type="EMBL" id="BGZK01004464">
    <property type="protein sequence ID" value="GBP09147.1"/>
    <property type="molecule type" value="Genomic_DNA"/>
</dbReference>
<keyword evidence="3" id="KW-1185">Reference proteome</keyword>
<dbReference type="OrthoDB" id="8122616at2759"/>
<proteinExistence type="predicted"/>